<feature type="transmembrane region" description="Helical" evidence="7">
    <location>
        <begin position="21"/>
        <end position="44"/>
    </location>
</feature>
<evidence type="ECO:0000256" key="2">
    <source>
        <dbReference type="ARBA" id="ARBA00022448"/>
    </source>
</evidence>
<evidence type="ECO:0000256" key="3">
    <source>
        <dbReference type="ARBA" id="ARBA00022475"/>
    </source>
</evidence>
<dbReference type="EMBL" id="BSNG01000001">
    <property type="protein sequence ID" value="GLQ10396.1"/>
    <property type="molecule type" value="Genomic_DNA"/>
</dbReference>
<dbReference type="CDD" id="cd06261">
    <property type="entry name" value="TM_PBP2"/>
    <property type="match status" value="1"/>
</dbReference>
<feature type="transmembrane region" description="Helical" evidence="7">
    <location>
        <begin position="169"/>
        <end position="193"/>
    </location>
</feature>
<evidence type="ECO:0000259" key="8">
    <source>
        <dbReference type="PROSITE" id="PS50928"/>
    </source>
</evidence>
<evidence type="ECO:0000256" key="4">
    <source>
        <dbReference type="ARBA" id="ARBA00022692"/>
    </source>
</evidence>
<dbReference type="PANTHER" id="PTHR30193:SF41">
    <property type="entry name" value="DIACETYLCHITOBIOSE UPTAKE SYSTEM PERMEASE PROTEIN NGCF"/>
    <property type="match status" value="1"/>
</dbReference>
<feature type="domain" description="ABC transmembrane type-1" evidence="8">
    <location>
        <begin position="83"/>
        <end position="296"/>
    </location>
</feature>
<feature type="transmembrane region" description="Helical" evidence="7">
    <location>
        <begin position="222"/>
        <end position="242"/>
    </location>
</feature>
<proteinExistence type="inferred from homology"/>
<dbReference type="Gene3D" id="1.10.3720.10">
    <property type="entry name" value="MetI-like"/>
    <property type="match status" value="1"/>
</dbReference>
<evidence type="ECO:0000313" key="9">
    <source>
        <dbReference type="EMBL" id="GLQ10396.1"/>
    </source>
</evidence>
<gene>
    <name evidence="9" type="ORF">GCM10007913_23280</name>
</gene>
<feature type="transmembrane region" description="Helical" evidence="7">
    <location>
        <begin position="86"/>
        <end position="109"/>
    </location>
</feature>
<dbReference type="PROSITE" id="PS50928">
    <property type="entry name" value="ABC_TM1"/>
    <property type="match status" value="1"/>
</dbReference>
<feature type="transmembrane region" description="Helical" evidence="7">
    <location>
        <begin position="275"/>
        <end position="299"/>
    </location>
</feature>
<dbReference type="InterPro" id="IPR000515">
    <property type="entry name" value="MetI-like"/>
</dbReference>
<keyword evidence="3" id="KW-1003">Cell membrane</keyword>
<sequence>MTATNTSTKKRFRAVHPFVPWLFVGPAVLLSIATIVAPFIYAVIMSLRGVKVAGGGLGRREEVFVGFANYINAAFNAELWTGFGRMLIVGVITIPITLGLALLFALLLDTPRVRLARFSRIAIFLPYAVPGVIASLMWGFIYLPGVSPIRELAASLGLAQPDFFTRDSIFWSIANINIWGGVGFNMVILYTALRGISSELYDAARVDGCTELQIAWNIKLPLLLPAIVLTALFSLIGTIQLFSEPTTLSPLTDALSSTWVPMMLVYRDTFVAQNLYGGAATSMLVAVLTIAASVLLFWITRRRSAGGLA</sequence>
<keyword evidence="10" id="KW-1185">Reference proteome</keyword>
<dbReference type="InterPro" id="IPR035906">
    <property type="entry name" value="MetI-like_sf"/>
</dbReference>
<dbReference type="SUPFAM" id="SSF161098">
    <property type="entry name" value="MetI-like"/>
    <property type="match status" value="1"/>
</dbReference>
<reference evidence="9" key="1">
    <citation type="journal article" date="2014" name="Int. J. Syst. Evol. Microbiol.">
        <title>Complete genome of a new Firmicutes species belonging to the dominant human colonic microbiota ('Ruminococcus bicirculans') reveals two chromosomes and a selective capacity to utilize plant glucans.</title>
        <authorList>
            <consortium name="NISC Comparative Sequencing Program"/>
            <person name="Wegmann U."/>
            <person name="Louis P."/>
            <person name="Goesmann A."/>
            <person name="Henrissat B."/>
            <person name="Duncan S.H."/>
            <person name="Flint H.J."/>
        </authorList>
    </citation>
    <scope>NUCLEOTIDE SEQUENCE</scope>
    <source>
        <strain evidence="9">NBRC 103855</strain>
    </source>
</reference>
<dbReference type="Proteomes" id="UP001161406">
    <property type="component" value="Unassembled WGS sequence"/>
</dbReference>
<evidence type="ECO:0000256" key="1">
    <source>
        <dbReference type="ARBA" id="ARBA00004651"/>
    </source>
</evidence>
<dbReference type="PANTHER" id="PTHR30193">
    <property type="entry name" value="ABC TRANSPORTER PERMEASE PROTEIN"/>
    <property type="match status" value="1"/>
</dbReference>
<accession>A0ABQ5UEQ4</accession>
<protein>
    <submittedName>
        <fullName evidence="9">ABC transporter permease</fullName>
    </submittedName>
</protein>
<comment type="subcellular location">
    <subcellularLocation>
        <location evidence="1 7">Cell membrane</location>
        <topology evidence="1 7">Multi-pass membrane protein</topology>
    </subcellularLocation>
</comment>
<keyword evidence="6 7" id="KW-0472">Membrane</keyword>
<organism evidence="9 10">
    <name type="scientific">Devosia yakushimensis</name>
    <dbReference type="NCBI Taxonomy" id="470028"/>
    <lineage>
        <taxon>Bacteria</taxon>
        <taxon>Pseudomonadati</taxon>
        <taxon>Pseudomonadota</taxon>
        <taxon>Alphaproteobacteria</taxon>
        <taxon>Hyphomicrobiales</taxon>
        <taxon>Devosiaceae</taxon>
        <taxon>Devosia</taxon>
    </lineage>
</organism>
<keyword evidence="2 7" id="KW-0813">Transport</keyword>
<dbReference type="Pfam" id="PF00528">
    <property type="entry name" value="BPD_transp_1"/>
    <property type="match status" value="1"/>
</dbReference>
<feature type="transmembrane region" description="Helical" evidence="7">
    <location>
        <begin position="121"/>
        <end position="143"/>
    </location>
</feature>
<dbReference type="InterPro" id="IPR051393">
    <property type="entry name" value="ABC_transporter_permease"/>
</dbReference>
<evidence type="ECO:0000256" key="5">
    <source>
        <dbReference type="ARBA" id="ARBA00022989"/>
    </source>
</evidence>
<evidence type="ECO:0000313" key="10">
    <source>
        <dbReference type="Proteomes" id="UP001161406"/>
    </source>
</evidence>
<dbReference type="RefSeq" id="WP_284390983.1">
    <property type="nucleotide sequence ID" value="NZ_BSNG01000001.1"/>
</dbReference>
<keyword evidence="5 7" id="KW-1133">Transmembrane helix</keyword>
<comment type="caution">
    <text evidence="9">The sequence shown here is derived from an EMBL/GenBank/DDBJ whole genome shotgun (WGS) entry which is preliminary data.</text>
</comment>
<keyword evidence="4 7" id="KW-0812">Transmembrane</keyword>
<reference evidence="9" key="2">
    <citation type="submission" date="2023-01" db="EMBL/GenBank/DDBJ databases">
        <title>Draft genome sequence of Devosia yakushimensis strain NBRC 103855.</title>
        <authorList>
            <person name="Sun Q."/>
            <person name="Mori K."/>
        </authorList>
    </citation>
    <scope>NUCLEOTIDE SEQUENCE</scope>
    <source>
        <strain evidence="9">NBRC 103855</strain>
    </source>
</reference>
<name>A0ABQ5UEQ4_9HYPH</name>
<comment type="similarity">
    <text evidence="7">Belongs to the binding-protein-dependent transport system permease family.</text>
</comment>
<evidence type="ECO:0000256" key="6">
    <source>
        <dbReference type="ARBA" id="ARBA00023136"/>
    </source>
</evidence>
<evidence type="ECO:0000256" key="7">
    <source>
        <dbReference type="RuleBase" id="RU363032"/>
    </source>
</evidence>